<sequence length="127" mass="13886">MTSQTTLSKTRLFAGQWEGVLSVPDGAPAPQIEVVVHDERIDDVAVAKMEAPGDWAVTVPIPPEVLSDGVQIFLIRDRATDEVLNSFVVMAGEEVSDTVQAEILLLRAELDMLKRAFRRHCVETGTA</sequence>
<dbReference type="OrthoDB" id="7772846at2"/>
<dbReference type="EMBL" id="FWFN01000006">
    <property type="protein sequence ID" value="SLN60110.1"/>
    <property type="molecule type" value="Genomic_DNA"/>
</dbReference>
<keyword evidence="2" id="KW-1185">Reference proteome</keyword>
<dbReference type="RefSeq" id="WP_085889026.1">
    <property type="nucleotide sequence ID" value="NZ_FWFN01000006.1"/>
</dbReference>
<protein>
    <submittedName>
        <fullName evidence="1">Uncharacterized protein</fullName>
    </submittedName>
</protein>
<evidence type="ECO:0000313" key="1">
    <source>
        <dbReference type="EMBL" id="SLN60110.1"/>
    </source>
</evidence>
<dbReference type="Proteomes" id="UP000193963">
    <property type="component" value="Unassembled WGS sequence"/>
</dbReference>
<gene>
    <name evidence="1" type="ORF">PSM7751_02983</name>
</gene>
<reference evidence="1 2" key="1">
    <citation type="submission" date="2017-03" db="EMBL/GenBank/DDBJ databases">
        <authorList>
            <person name="Afonso C.L."/>
            <person name="Miller P.J."/>
            <person name="Scott M.A."/>
            <person name="Spackman E."/>
            <person name="Goraichik I."/>
            <person name="Dimitrov K.M."/>
            <person name="Suarez D.L."/>
            <person name="Swayne D.E."/>
        </authorList>
    </citation>
    <scope>NUCLEOTIDE SEQUENCE [LARGE SCALE GENOMIC DNA]</scope>
    <source>
        <strain evidence="1 2">CECT 7751</strain>
    </source>
</reference>
<proteinExistence type="predicted"/>
<name>A0A1X6ZT62_9RHOB</name>
<evidence type="ECO:0000313" key="2">
    <source>
        <dbReference type="Proteomes" id="UP000193963"/>
    </source>
</evidence>
<dbReference type="AlphaFoldDB" id="A0A1X6ZT62"/>
<organism evidence="1 2">
    <name type="scientific">Pseudooceanicola marinus</name>
    <dbReference type="NCBI Taxonomy" id="396013"/>
    <lineage>
        <taxon>Bacteria</taxon>
        <taxon>Pseudomonadati</taxon>
        <taxon>Pseudomonadota</taxon>
        <taxon>Alphaproteobacteria</taxon>
        <taxon>Rhodobacterales</taxon>
        <taxon>Paracoccaceae</taxon>
        <taxon>Pseudooceanicola</taxon>
    </lineage>
</organism>
<accession>A0A1X6ZT62</accession>